<organism evidence="1 2">
    <name type="scientific">Puccinia striiformis</name>
    <dbReference type="NCBI Taxonomy" id="27350"/>
    <lineage>
        <taxon>Eukaryota</taxon>
        <taxon>Fungi</taxon>
        <taxon>Dikarya</taxon>
        <taxon>Basidiomycota</taxon>
        <taxon>Pucciniomycotina</taxon>
        <taxon>Pucciniomycetes</taxon>
        <taxon>Pucciniales</taxon>
        <taxon>Pucciniaceae</taxon>
        <taxon>Puccinia</taxon>
    </lineage>
</organism>
<evidence type="ECO:0000313" key="1">
    <source>
        <dbReference type="EMBL" id="POW12760.1"/>
    </source>
</evidence>
<dbReference type="VEuPathDB" id="FungiDB:PSTT_04404"/>
<evidence type="ECO:0000313" key="2">
    <source>
        <dbReference type="Proteomes" id="UP000239156"/>
    </source>
</evidence>
<name>A0A2S4VTL7_9BASI</name>
<protein>
    <submittedName>
        <fullName evidence="1">Uncharacterized protein</fullName>
    </submittedName>
</protein>
<sequence>MSPSALSTLYDTLRSHLESSTVLFHKQTLKAKYESQHYDEEVHKRENWVKEAKRAWQSKQLSNSVLKYIYPSLHFLTALFDLCAAQAAGVNNDPDSPSFDLEAFLNQLSTVNQ</sequence>
<reference evidence="1" key="1">
    <citation type="submission" date="2017-12" db="EMBL/GenBank/DDBJ databases">
        <title>Gene loss provides genomic basis for host adaptation in cereal stripe rust fungi.</title>
        <authorList>
            <person name="Xia C."/>
        </authorList>
    </citation>
    <scope>NUCLEOTIDE SEQUENCE [LARGE SCALE GENOMIC DNA]</scope>
    <source>
        <strain evidence="1">93-210</strain>
    </source>
</reference>
<dbReference type="EMBL" id="PKSL01000029">
    <property type="protein sequence ID" value="POW12760.1"/>
    <property type="molecule type" value="Genomic_DNA"/>
</dbReference>
<proteinExistence type="predicted"/>
<dbReference type="Proteomes" id="UP000239156">
    <property type="component" value="Unassembled WGS sequence"/>
</dbReference>
<comment type="caution">
    <text evidence="1">The sequence shown here is derived from an EMBL/GenBank/DDBJ whole genome shotgun (WGS) entry which is preliminary data.</text>
</comment>
<accession>A0A2S4VTL7</accession>
<gene>
    <name evidence="1" type="ORF">PSTT_04404</name>
</gene>
<dbReference type="AlphaFoldDB" id="A0A2S4VTL7"/>
<keyword evidence="2" id="KW-1185">Reference proteome</keyword>